<organism evidence="3 4">
    <name type="scientific">Natronorubrum thiooxidans</name>
    <dbReference type="NCBI Taxonomy" id="308853"/>
    <lineage>
        <taxon>Archaea</taxon>
        <taxon>Methanobacteriati</taxon>
        <taxon>Methanobacteriota</taxon>
        <taxon>Stenosarchaea group</taxon>
        <taxon>Halobacteria</taxon>
        <taxon>Halobacteriales</taxon>
        <taxon>Natrialbaceae</taxon>
        <taxon>Natronorubrum</taxon>
    </lineage>
</organism>
<proteinExistence type="predicted"/>
<evidence type="ECO:0000256" key="1">
    <source>
        <dbReference type="SAM" id="MobiDB-lite"/>
    </source>
</evidence>
<reference evidence="4" key="1">
    <citation type="submission" date="2017-01" db="EMBL/GenBank/DDBJ databases">
        <authorList>
            <person name="Varghese N."/>
            <person name="Submissions S."/>
        </authorList>
    </citation>
    <scope>NUCLEOTIDE SEQUENCE [LARGE SCALE GENOMIC DNA]</scope>
    <source>
        <strain evidence="4">type strain: HArc-</strain>
    </source>
</reference>
<gene>
    <name evidence="3" type="ORF">SAMN05421752_11368</name>
</gene>
<dbReference type="InterPro" id="IPR055768">
    <property type="entry name" value="DUF7344"/>
</dbReference>
<feature type="domain" description="DUF7344" evidence="2">
    <location>
        <begin position="30"/>
        <end position="100"/>
    </location>
</feature>
<name>A0A1N7GLY8_9EURY</name>
<sequence length="120" mass="13447">MQSAECGLEIMSTNNQPQREGRTVQPLSSFQALADSRCQFVLSYLSQRSNTVSVDELVERIPRPNEETPATIRLSLYHAQLPKLADAELIQYDAKQETVERTAMTGQVVAILDRARSIKP</sequence>
<dbReference type="STRING" id="308853.SAMN05421752_11368"/>
<accession>A0A1N7GLY8</accession>
<dbReference type="EMBL" id="FTNR01000013">
    <property type="protein sequence ID" value="SIS13597.1"/>
    <property type="molecule type" value="Genomic_DNA"/>
</dbReference>
<dbReference type="AlphaFoldDB" id="A0A1N7GLY8"/>
<keyword evidence="4" id="KW-1185">Reference proteome</keyword>
<evidence type="ECO:0000259" key="2">
    <source>
        <dbReference type="Pfam" id="PF24035"/>
    </source>
</evidence>
<dbReference type="Proteomes" id="UP000185936">
    <property type="component" value="Unassembled WGS sequence"/>
</dbReference>
<evidence type="ECO:0000313" key="3">
    <source>
        <dbReference type="EMBL" id="SIS13597.1"/>
    </source>
</evidence>
<dbReference type="Pfam" id="PF24035">
    <property type="entry name" value="DUF7344"/>
    <property type="match status" value="1"/>
</dbReference>
<evidence type="ECO:0000313" key="4">
    <source>
        <dbReference type="Proteomes" id="UP000185936"/>
    </source>
</evidence>
<protein>
    <recommendedName>
        <fullName evidence="2">DUF7344 domain-containing protein</fullName>
    </recommendedName>
</protein>
<feature type="region of interest" description="Disordered" evidence="1">
    <location>
        <begin position="1"/>
        <end position="21"/>
    </location>
</feature>